<organism evidence="13 14">
    <name type="scientific">Sporothrix stenoceras</name>
    <dbReference type="NCBI Taxonomy" id="5173"/>
    <lineage>
        <taxon>Eukaryota</taxon>
        <taxon>Fungi</taxon>
        <taxon>Dikarya</taxon>
        <taxon>Ascomycota</taxon>
        <taxon>Pezizomycotina</taxon>
        <taxon>Sordariomycetes</taxon>
        <taxon>Sordariomycetidae</taxon>
        <taxon>Ophiostomatales</taxon>
        <taxon>Ophiostomataceae</taxon>
        <taxon>Sporothrix</taxon>
    </lineage>
</organism>
<evidence type="ECO:0000256" key="5">
    <source>
        <dbReference type="ARBA" id="ARBA00020584"/>
    </source>
</evidence>
<comment type="similarity">
    <text evidence="3 9">Belongs to the SDS23 family.</text>
</comment>
<feature type="region of interest" description="Disordered" evidence="11">
    <location>
        <begin position="530"/>
        <end position="567"/>
    </location>
</feature>
<comment type="caution">
    <text evidence="13">The sequence shown here is derived from an EMBL/GenBank/DDBJ whole genome shotgun (WGS) entry which is preliminary data.</text>
</comment>
<evidence type="ECO:0000256" key="11">
    <source>
        <dbReference type="SAM" id="MobiDB-lite"/>
    </source>
</evidence>
<evidence type="ECO:0000313" key="14">
    <source>
        <dbReference type="Proteomes" id="UP001583186"/>
    </source>
</evidence>
<evidence type="ECO:0000256" key="1">
    <source>
        <dbReference type="ARBA" id="ARBA00002656"/>
    </source>
</evidence>
<dbReference type="Gene3D" id="3.10.580.10">
    <property type="entry name" value="CBS-domain"/>
    <property type="match status" value="2"/>
</dbReference>
<reference evidence="13 14" key="1">
    <citation type="journal article" date="2024" name="IMA Fungus">
        <title>IMA Genome - F19 : A genome assembly and annotation guide to empower mycologists, including annotated draft genome sequences of Ceratocystis pirilliformis, Diaporthe australafricana, Fusarium ophioides, Paecilomyces lecythidis, and Sporothrix stenoceras.</title>
        <authorList>
            <person name="Aylward J."/>
            <person name="Wilson A.M."/>
            <person name="Visagie C.M."/>
            <person name="Spraker J."/>
            <person name="Barnes I."/>
            <person name="Buitendag C."/>
            <person name="Ceriani C."/>
            <person name="Del Mar Angel L."/>
            <person name="du Plessis D."/>
            <person name="Fuchs T."/>
            <person name="Gasser K."/>
            <person name="Kramer D."/>
            <person name="Li W."/>
            <person name="Munsamy K."/>
            <person name="Piso A."/>
            <person name="Price J.L."/>
            <person name="Sonnekus B."/>
            <person name="Thomas C."/>
            <person name="van der Nest A."/>
            <person name="van Dijk A."/>
            <person name="van Heerden A."/>
            <person name="van Vuuren N."/>
            <person name="Yilmaz N."/>
            <person name="Duong T.A."/>
            <person name="van der Merwe N.A."/>
            <person name="Wingfield M.J."/>
            <person name="Wingfield B.D."/>
        </authorList>
    </citation>
    <scope>NUCLEOTIDE SEQUENCE [LARGE SCALE GENOMIC DNA]</scope>
    <source>
        <strain evidence="13 14">CMW 5346</strain>
    </source>
</reference>
<dbReference type="InterPro" id="IPR000644">
    <property type="entry name" value="CBS_dom"/>
</dbReference>
<feature type="domain" description="CBS" evidence="12">
    <location>
        <begin position="287"/>
        <end position="344"/>
    </location>
</feature>
<dbReference type="PANTHER" id="PTHR13780">
    <property type="entry name" value="AMP-ACTIVATED PROTEIN KINASE, GAMMA REGULATORY SUBUNIT"/>
    <property type="match status" value="1"/>
</dbReference>
<dbReference type="InterPro" id="IPR050511">
    <property type="entry name" value="AMPK_gamma/SDS23_families"/>
</dbReference>
<keyword evidence="14" id="KW-1185">Reference proteome</keyword>
<evidence type="ECO:0000313" key="13">
    <source>
        <dbReference type="EMBL" id="KAL1899123.1"/>
    </source>
</evidence>
<proteinExistence type="inferred from homology"/>
<gene>
    <name evidence="13" type="primary">SDS23</name>
    <name evidence="13" type="ORF">Sste5346_003045</name>
</gene>
<dbReference type="PIRSF" id="PIRSF018148">
    <property type="entry name" value="UCP018148_CBS_YBR214w"/>
    <property type="match status" value="1"/>
</dbReference>
<feature type="compositionally biased region" description="Basic residues" evidence="11">
    <location>
        <begin position="50"/>
        <end position="62"/>
    </location>
</feature>
<evidence type="ECO:0000256" key="2">
    <source>
        <dbReference type="ARBA" id="ARBA00004496"/>
    </source>
</evidence>
<dbReference type="SUPFAM" id="SSF54631">
    <property type="entry name" value="CBS-domain pair"/>
    <property type="match status" value="2"/>
</dbReference>
<keyword evidence="6 9" id="KW-0963">Cytoplasm</keyword>
<protein>
    <recommendedName>
        <fullName evidence="4">Protein SDS23</fullName>
    </recommendedName>
    <alternativeName>
        <fullName evidence="5">Protein sds23</fullName>
    </alternativeName>
</protein>
<feature type="region of interest" description="Disordered" evidence="11">
    <location>
        <begin position="1"/>
        <end position="80"/>
    </location>
</feature>
<dbReference type="InterPro" id="IPR046342">
    <property type="entry name" value="CBS_dom_sf"/>
</dbReference>
<dbReference type="Pfam" id="PF00571">
    <property type="entry name" value="CBS"/>
    <property type="match status" value="2"/>
</dbReference>
<evidence type="ECO:0000256" key="4">
    <source>
        <dbReference type="ARBA" id="ARBA00014106"/>
    </source>
</evidence>
<dbReference type="InterPro" id="IPR016711">
    <property type="entry name" value="Ssd23"/>
</dbReference>
<evidence type="ECO:0000256" key="6">
    <source>
        <dbReference type="ARBA" id="ARBA00022490"/>
    </source>
</evidence>
<sequence length="567" mass="59756">MDSSTPPTTERAGSGSSSASSLTNPGGAAQAAVPGSAAAAVPERSPSRSSLRHSHSSSSHRHSFAENLRNPPPSPRSLRQPTFATQVQGLLNHPPPQRQPNPRFAGRDWHDISLGELVSEEDIRWASLDTSVEDCTKTLLRNNNTAGAVLVRNGASDKMAISTFDYSDLNAYLLVVIGMASPDPEHVAACQSIAQRAQERVAIPIRDVLPVCHKEPIATLTYNDDLLAAIEVFGSGARRVIVTNPNGTEVVGVLSQLHLIQFFWNEAVNFPQIDRLYASTLRDLRIGSQEIIAINADRPLSDALTLMNSEGLTSVAVVDNGLNVVGNISTRDVQHLTSVASFPLLQSSCMHFISVILSERGVEEGRDSFPVFHVNPYSTLAHTVAKLVATRAHRMWVVDSLSPSPSAPHTPLLSPVQTTSSSVSSASIATPSGPGHSRTPSGAGILGSPATTTNGTSEGGHARRESTVLTSSATTAAPPHSPIPASSGNGGNVPGFASVPASALPGAHLSGRLSGVVSLTDILNLFAKTTGLRPSDPADIRARRRRSSSSSLRPSLDGVRTSVDLRR</sequence>
<dbReference type="PROSITE" id="PS51371">
    <property type="entry name" value="CBS"/>
    <property type="match status" value="1"/>
</dbReference>
<comment type="subcellular location">
    <subcellularLocation>
        <location evidence="2 9">Cytoplasm</location>
    </subcellularLocation>
</comment>
<feature type="compositionally biased region" description="Low complexity" evidence="11">
    <location>
        <begin position="467"/>
        <end position="487"/>
    </location>
</feature>
<evidence type="ECO:0000256" key="7">
    <source>
        <dbReference type="ARBA" id="ARBA00022737"/>
    </source>
</evidence>
<feature type="compositionally biased region" description="Low complexity" evidence="11">
    <location>
        <begin position="12"/>
        <end position="49"/>
    </location>
</feature>
<dbReference type="CDD" id="cd02205">
    <property type="entry name" value="CBS_pair_SF"/>
    <property type="match status" value="2"/>
</dbReference>
<name>A0ABR3ZEN7_9PEZI</name>
<dbReference type="Proteomes" id="UP001583186">
    <property type="component" value="Unassembled WGS sequence"/>
</dbReference>
<evidence type="ECO:0000256" key="10">
    <source>
        <dbReference type="PROSITE-ProRule" id="PRU00703"/>
    </source>
</evidence>
<keyword evidence="8 10" id="KW-0129">CBS domain</keyword>
<feature type="compositionally biased region" description="Low complexity" evidence="11">
    <location>
        <begin position="548"/>
        <end position="557"/>
    </location>
</feature>
<dbReference type="PANTHER" id="PTHR13780:SF36">
    <property type="entry name" value="CBS DOMAIN-CONTAINING PROTEIN"/>
    <property type="match status" value="1"/>
</dbReference>
<accession>A0ABR3ZEN7</accession>
<feature type="region of interest" description="Disordered" evidence="11">
    <location>
        <begin position="400"/>
        <end position="489"/>
    </location>
</feature>
<keyword evidence="7" id="KW-0677">Repeat</keyword>
<evidence type="ECO:0000256" key="9">
    <source>
        <dbReference type="PIRNR" id="PIRNR018148"/>
    </source>
</evidence>
<dbReference type="EMBL" id="JAWCUI010000013">
    <property type="protein sequence ID" value="KAL1899123.1"/>
    <property type="molecule type" value="Genomic_DNA"/>
</dbReference>
<evidence type="ECO:0000256" key="3">
    <source>
        <dbReference type="ARBA" id="ARBA00006624"/>
    </source>
</evidence>
<evidence type="ECO:0000259" key="12">
    <source>
        <dbReference type="PROSITE" id="PS51371"/>
    </source>
</evidence>
<evidence type="ECO:0000256" key="8">
    <source>
        <dbReference type="ARBA" id="ARBA00023122"/>
    </source>
</evidence>
<comment type="function">
    <text evidence="1 9">Involved in DNA replication and cell separation.</text>
</comment>
<dbReference type="SMART" id="SM00116">
    <property type="entry name" value="CBS"/>
    <property type="match status" value="2"/>
</dbReference>
<feature type="compositionally biased region" description="Low complexity" evidence="11">
    <location>
        <begin position="410"/>
        <end position="432"/>
    </location>
</feature>